<dbReference type="InterPro" id="IPR036388">
    <property type="entry name" value="WH-like_DNA-bd_sf"/>
</dbReference>
<dbReference type="InterPro" id="IPR011009">
    <property type="entry name" value="Kinase-like_dom_sf"/>
</dbReference>
<comment type="cofactor">
    <cofactor evidence="1">
        <name>Mg(2+)</name>
        <dbReference type="ChEBI" id="CHEBI:18420"/>
    </cofactor>
</comment>
<comment type="similarity">
    <text evidence="2">Belongs to the protein kinase superfamily. RIO-type Ser/Thr kinase family.</text>
</comment>
<accession>A0AAE1Y245</accession>
<keyword evidence="6" id="KW-0479">Metal-binding</keyword>
<dbReference type="FunFam" id="3.30.200.20:FF:000052">
    <property type="entry name" value="Serine/threonine-protein kinase RIO2"/>
    <property type="match status" value="1"/>
</dbReference>
<evidence type="ECO:0000313" key="18">
    <source>
        <dbReference type="Proteomes" id="UP001293254"/>
    </source>
</evidence>
<dbReference type="InterPro" id="IPR030484">
    <property type="entry name" value="Rio2"/>
</dbReference>
<feature type="compositionally biased region" description="Acidic residues" evidence="15">
    <location>
        <begin position="429"/>
        <end position="440"/>
    </location>
</feature>
<evidence type="ECO:0000256" key="7">
    <source>
        <dbReference type="ARBA" id="ARBA00022741"/>
    </source>
</evidence>
<reference evidence="17" key="1">
    <citation type="submission" date="2020-06" db="EMBL/GenBank/DDBJ databases">
        <authorList>
            <person name="Li T."/>
            <person name="Hu X."/>
            <person name="Zhang T."/>
            <person name="Song X."/>
            <person name="Zhang H."/>
            <person name="Dai N."/>
            <person name="Sheng W."/>
            <person name="Hou X."/>
            <person name="Wei L."/>
        </authorList>
    </citation>
    <scope>NUCLEOTIDE SEQUENCE</scope>
    <source>
        <strain evidence="17">3651</strain>
        <tissue evidence="17">Leaf</tissue>
    </source>
</reference>
<evidence type="ECO:0000256" key="1">
    <source>
        <dbReference type="ARBA" id="ARBA00001946"/>
    </source>
</evidence>
<keyword evidence="5" id="KW-0808">Transferase</keyword>
<dbReference type="GO" id="GO:0005829">
    <property type="term" value="C:cytosol"/>
    <property type="evidence" value="ECO:0007669"/>
    <property type="project" value="TreeGrafter"/>
</dbReference>
<evidence type="ECO:0000256" key="9">
    <source>
        <dbReference type="ARBA" id="ARBA00022840"/>
    </source>
</evidence>
<dbReference type="FunFam" id="1.10.10.10:FF:000053">
    <property type="entry name" value="Serine/threonine-protein kinase RIO2"/>
    <property type="match status" value="1"/>
</dbReference>
<dbReference type="Proteomes" id="UP001293254">
    <property type="component" value="Unassembled WGS sequence"/>
</dbReference>
<organism evidence="17 18">
    <name type="scientific">Sesamum alatum</name>
    <dbReference type="NCBI Taxonomy" id="300844"/>
    <lineage>
        <taxon>Eukaryota</taxon>
        <taxon>Viridiplantae</taxon>
        <taxon>Streptophyta</taxon>
        <taxon>Embryophyta</taxon>
        <taxon>Tracheophyta</taxon>
        <taxon>Spermatophyta</taxon>
        <taxon>Magnoliopsida</taxon>
        <taxon>eudicotyledons</taxon>
        <taxon>Gunneridae</taxon>
        <taxon>Pentapetalae</taxon>
        <taxon>asterids</taxon>
        <taxon>lamiids</taxon>
        <taxon>Lamiales</taxon>
        <taxon>Pedaliaceae</taxon>
        <taxon>Sesamum</taxon>
    </lineage>
</organism>
<dbReference type="GO" id="GO:0030490">
    <property type="term" value="P:maturation of SSU-rRNA"/>
    <property type="evidence" value="ECO:0007669"/>
    <property type="project" value="TreeGrafter"/>
</dbReference>
<dbReference type="InterPro" id="IPR036390">
    <property type="entry name" value="WH_DNA-bd_sf"/>
</dbReference>
<keyword evidence="18" id="KW-1185">Reference proteome</keyword>
<dbReference type="InterPro" id="IPR000687">
    <property type="entry name" value="RIO_kinase"/>
</dbReference>
<dbReference type="AlphaFoldDB" id="A0AAE1Y245"/>
<evidence type="ECO:0000256" key="6">
    <source>
        <dbReference type="ARBA" id="ARBA00022723"/>
    </source>
</evidence>
<dbReference type="GO" id="GO:0004674">
    <property type="term" value="F:protein serine/threonine kinase activity"/>
    <property type="evidence" value="ECO:0007669"/>
    <property type="project" value="UniProtKB-KW"/>
</dbReference>
<feature type="compositionally biased region" description="Acidic residues" evidence="15">
    <location>
        <begin position="335"/>
        <end position="352"/>
    </location>
</feature>
<evidence type="ECO:0000256" key="10">
    <source>
        <dbReference type="ARBA" id="ARBA00022842"/>
    </source>
</evidence>
<comment type="catalytic activity">
    <reaction evidence="12">
        <text>L-seryl-[protein] + ATP = O-phospho-L-seryl-[protein] + ADP + H(+)</text>
        <dbReference type="Rhea" id="RHEA:17989"/>
        <dbReference type="Rhea" id="RHEA-COMP:9863"/>
        <dbReference type="Rhea" id="RHEA-COMP:11604"/>
        <dbReference type="ChEBI" id="CHEBI:15378"/>
        <dbReference type="ChEBI" id="CHEBI:29999"/>
        <dbReference type="ChEBI" id="CHEBI:30616"/>
        <dbReference type="ChEBI" id="CHEBI:83421"/>
        <dbReference type="ChEBI" id="CHEBI:456216"/>
        <dbReference type="EC" id="2.7.11.1"/>
    </reaction>
</comment>
<dbReference type="Gene3D" id="1.10.10.10">
    <property type="entry name" value="Winged helix-like DNA-binding domain superfamily/Winged helix DNA-binding domain"/>
    <property type="match status" value="1"/>
</dbReference>
<evidence type="ECO:0000256" key="2">
    <source>
        <dbReference type="ARBA" id="ARBA00009196"/>
    </source>
</evidence>
<dbReference type="PANTHER" id="PTHR45852:SF1">
    <property type="entry name" value="SERINE_THREONINE-PROTEIN KINASE RIO2"/>
    <property type="match status" value="1"/>
</dbReference>
<evidence type="ECO:0000256" key="4">
    <source>
        <dbReference type="ARBA" id="ARBA00022527"/>
    </source>
</evidence>
<dbReference type="InterPro" id="IPR018934">
    <property type="entry name" value="RIO_dom"/>
</dbReference>
<comment type="catalytic activity">
    <reaction evidence="11">
        <text>L-threonyl-[protein] + ATP = O-phospho-L-threonyl-[protein] + ADP + H(+)</text>
        <dbReference type="Rhea" id="RHEA:46608"/>
        <dbReference type="Rhea" id="RHEA-COMP:11060"/>
        <dbReference type="Rhea" id="RHEA-COMP:11605"/>
        <dbReference type="ChEBI" id="CHEBI:15378"/>
        <dbReference type="ChEBI" id="CHEBI:30013"/>
        <dbReference type="ChEBI" id="CHEBI:30616"/>
        <dbReference type="ChEBI" id="CHEBI:61977"/>
        <dbReference type="ChEBI" id="CHEBI:456216"/>
        <dbReference type="EC" id="2.7.11.1"/>
    </reaction>
</comment>
<evidence type="ECO:0000256" key="8">
    <source>
        <dbReference type="ARBA" id="ARBA00022777"/>
    </source>
</evidence>
<evidence type="ECO:0000256" key="11">
    <source>
        <dbReference type="ARBA" id="ARBA00047899"/>
    </source>
</evidence>
<comment type="caution">
    <text evidence="17">The sequence shown here is derived from an EMBL/GenBank/DDBJ whole genome shotgun (WGS) entry which is preliminary data.</text>
</comment>
<evidence type="ECO:0000259" key="16">
    <source>
        <dbReference type="SMART" id="SM00090"/>
    </source>
</evidence>
<keyword evidence="9" id="KW-0067">ATP-binding</keyword>
<feature type="compositionally biased region" description="Polar residues" evidence="15">
    <location>
        <begin position="477"/>
        <end position="490"/>
    </location>
</feature>
<keyword evidence="4" id="KW-0723">Serine/threonine-protein kinase</keyword>
<evidence type="ECO:0000256" key="3">
    <source>
        <dbReference type="ARBA" id="ARBA00012513"/>
    </source>
</evidence>
<evidence type="ECO:0000313" key="17">
    <source>
        <dbReference type="EMBL" id="KAK4421872.1"/>
    </source>
</evidence>
<keyword evidence="7" id="KW-0547">Nucleotide-binding</keyword>
<dbReference type="GO" id="GO:0005634">
    <property type="term" value="C:nucleus"/>
    <property type="evidence" value="ECO:0007669"/>
    <property type="project" value="TreeGrafter"/>
</dbReference>
<evidence type="ECO:0000256" key="5">
    <source>
        <dbReference type="ARBA" id="ARBA00022679"/>
    </source>
</evidence>
<evidence type="ECO:0000256" key="15">
    <source>
        <dbReference type="SAM" id="MobiDB-lite"/>
    </source>
</evidence>
<reference evidence="17" key="2">
    <citation type="journal article" date="2024" name="Plant">
        <title>Genomic evolution and insights into agronomic trait innovations of Sesamum species.</title>
        <authorList>
            <person name="Miao H."/>
            <person name="Wang L."/>
            <person name="Qu L."/>
            <person name="Liu H."/>
            <person name="Sun Y."/>
            <person name="Le M."/>
            <person name="Wang Q."/>
            <person name="Wei S."/>
            <person name="Zheng Y."/>
            <person name="Lin W."/>
            <person name="Duan Y."/>
            <person name="Cao H."/>
            <person name="Xiong S."/>
            <person name="Wang X."/>
            <person name="Wei L."/>
            <person name="Li C."/>
            <person name="Ma Q."/>
            <person name="Ju M."/>
            <person name="Zhao R."/>
            <person name="Li G."/>
            <person name="Mu C."/>
            <person name="Tian Q."/>
            <person name="Mei H."/>
            <person name="Zhang T."/>
            <person name="Gao T."/>
            <person name="Zhang H."/>
        </authorList>
    </citation>
    <scope>NUCLEOTIDE SEQUENCE</scope>
    <source>
        <strain evidence="17">3651</strain>
    </source>
</reference>
<keyword evidence="8 17" id="KW-0418">Kinase</keyword>
<dbReference type="Gene3D" id="3.30.200.20">
    <property type="entry name" value="Phosphorylase Kinase, domain 1"/>
    <property type="match status" value="1"/>
</dbReference>
<evidence type="ECO:0000256" key="12">
    <source>
        <dbReference type="ARBA" id="ARBA00048679"/>
    </source>
</evidence>
<dbReference type="InterPro" id="IPR015285">
    <property type="entry name" value="RIO2_wHTH_N"/>
</dbReference>
<sequence>MKLDVNALRYLSKDDFRVLTAVEMGMRNHEIVPSELIDRIASLKHGGTYKVLKNLLKNKLLHHDSSKYDGFRLTYLGYDFLAIKTLVNRGVFAAVGRQIGVGKESDIFEVATEDGTVLAMKLHRLGRVSFRAVKSKRDYLRHRSSYNWLYLSRLAALKEFAFMKALDEHGFPVPHAVDCNRHCVIMSLIQGYPLVQVKQLQNPDTVFERILGLIVRLAEHGLIHCDFNEFNIMIDDEEKVTMIDFPQMVSVSHRNAEMYFDRDVECIFKFFRKRFNINADENEVEHDDSEVDSDEDCRPQFSDIKKASGFLDKELEASGFTRKDQNDIEKFVDGDVEEDLGSDSEETEDEQAIVDQKNDDSVKNFESLSLVREEEDDDLLERKLENGQHIMDHDTRKEHSRKGHTPHENRQLEHSNNGGDDAQVQCDHDSEEDEQSDDDPELIKRLSKQRQRAIQAARGRRKVITPRNTYKDKGGRSSHNSKIQKQLSSW</sequence>
<keyword evidence="10" id="KW-0460">Magnesium</keyword>
<dbReference type="SMART" id="SM00090">
    <property type="entry name" value="RIO"/>
    <property type="match status" value="1"/>
</dbReference>
<dbReference type="Pfam" id="PF01163">
    <property type="entry name" value="RIO1"/>
    <property type="match status" value="1"/>
</dbReference>
<dbReference type="SUPFAM" id="SSF56112">
    <property type="entry name" value="Protein kinase-like (PK-like)"/>
    <property type="match status" value="1"/>
</dbReference>
<feature type="region of interest" description="Disordered" evidence="15">
    <location>
        <begin position="384"/>
        <end position="490"/>
    </location>
</feature>
<dbReference type="CDD" id="cd05144">
    <property type="entry name" value="RIO2_C"/>
    <property type="match status" value="1"/>
</dbReference>
<dbReference type="EMBL" id="JACGWO010000008">
    <property type="protein sequence ID" value="KAK4421872.1"/>
    <property type="molecule type" value="Genomic_DNA"/>
</dbReference>
<dbReference type="SUPFAM" id="SSF46785">
    <property type="entry name" value="Winged helix' DNA-binding domain"/>
    <property type="match status" value="1"/>
</dbReference>
<dbReference type="GO" id="GO:0046872">
    <property type="term" value="F:metal ion binding"/>
    <property type="evidence" value="ECO:0007669"/>
    <property type="project" value="UniProtKB-KW"/>
</dbReference>
<dbReference type="GO" id="GO:0005524">
    <property type="term" value="F:ATP binding"/>
    <property type="evidence" value="ECO:0007669"/>
    <property type="project" value="UniProtKB-KW"/>
</dbReference>
<dbReference type="EC" id="2.7.11.1" evidence="3"/>
<gene>
    <name evidence="17" type="ORF">Salat_2137800</name>
</gene>
<dbReference type="PANTHER" id="PTHR45852">
    <property type="entry name" value="SER/THR-PROTEIN KINASE RIO2"/>
    <property type="match status" value="1"/>
</dbReference>
<name>A0AAE1Y245_9LAMI</name>
<dbReference type="GO" id="GO:0030688">
    <property type="term" value="C:preribosome, small subunit precursor"/>
    <property type="evidence" value="ECO:0007669"/>
    <property type="project" value="TreeGrafter"/>
</dbReference>
<proteinExistence type="inferred from homology"/>
<feature type="domain" description="RIO kinase" evidence="16">
    <location>
        <begin position="64"/>
        <end position="294"/>
    </location>
</feature>
<evidence type="ECO:0000256" key="13">
    <source>
        <dbReference type="ARBA" id="ARBA00068353"/>
    </source>
</evidence>
<feature type="compositionally biased region" description="Basic and acidic residues" evidence="15">
    <location>
        <begin position="384"/>
        <end position="397"/>
    </location>
</feature>
<protein>
    <recommendedName>
        <fullName evidence="13">Serine/threonine-protein kinase RIO2</fullName>
        <ecNumber evidence="3">2.7.11.1</ecNumber>
    </recommendedName>
    <alternativeName>
        <fullName evidence="14">Serine/threonine-protein kinase rio2</fullName>
    </alternativeName>
</protein>
<feature type="region of interest" description="Disordered" evidence="15">
    <location>
        <begin position="335"/>
        <end position="360"/>
    </location>
</feature>
<dbReference type="Gene3D" id="1.10.510.10">
    <property type="entry name" value="Transferase(Phosphotransferase) domain 1"/>
    <property type="match status" value="1"/>
</dbReference>
<dbReference type="Pfam" id="PF09202">
    <property type="entry name" value="Rio2_N"/>
    <property type="match status" value="1"/>
</dbReference>
<evidence type="ECO:0000256" key="14">
    <source>
        <dbReference type="ARBA" id="ARBA00068837"/>
    </source>
</evidence>